<dbReference type="OrthoDB" id="553262at2759"/>
<dbReference type="Proteomes" id="UP000001058">
    <property type="component" value="Unassembled WGS sequence"/>
</dbReference>
<protein>
    <submittedName>
        <fullName evidence="3">Uncharacterized protein</fullName>
    </submittedName>
</protein>
<feature type="region of interest" description="Disordered" evidence="2">
    <location>
        <begin position="61"/>
        <end position="101"/>
    </location>
</feature>
<sequence>MQAEHQRLLTQHAAIVREHEHMTSSQAAALRELEARNADVFRLQRQLEEAQAAAALNTEEAAAAGVQQPGGAAPRGSSVRPGGYRASRPPPLHVSGHSSAVDEERWALRLHKAERALEEERRVSEDLRQQLKCAEAESRATLKKLKQ</sequence>
<reference evidence="3 4" key="1">
    <citation type="journal article" date="2010" name="Science">
        <title>Genomic analysis of organismal complexity in the multicellular green alga Volvox carteri.</title>
        <authorList>
            <person name="Prochnik S.E."/>
            <person name="Umen J."/>
            <person name="Nedelcu A.M."/>
            <person name="Hallmann A."/>
            <person name="Miller S.M."/>
            <person name="Nishii I."/>
            <person name="Ferris P."/>
            <person name="Kuo A."/>
            <person name="Mitros T."/>
            <person name="Fritz-Laylin L.K."/>
            <person name="Hellsten U."/>
            <person name="Chapman J."/>
            <person name="Simakov O."/>
            <person name="Rensing S.A."/>
            <person name="Terry A."/>
            <person name="Pangilinan J."/>
            <person name="Kapitonov V."/>
            <person name="Jurka J."/>
            <person name="Salamov A."/>
            <person name="Shapiro H."/>
            <person name="Schmutz J."/>
            <person name="Grimwood J."/>
            <person name="Lindquist E."/>
            <person name="Lucas S."/>
            <person name="Grigoriev I.V."/>
            <person name="Schmitt R."/>
            <person name="Kirk D."/>
            <person name="Rokhsar D.S."/>
        </authorList>
    </citation>
    <scope>NUCLEOTIDE SEQUENCE [LARGE SCALE GENOMIC DNA]</scope>
    <source>
        <strain evidence="4">f. Nagariensis / Eve</strain>
    </source>
</reference>
<dbReference type="EMBL" id="GL378330">
    <property type="protein sequence ID" value="EFJ50681.1"/>
    <property type="molecule type" value="Genomic_DNA"/>
</dbReference>
<feature type="non-terminal residue" evidence="3">
    <location>
        <position position="147"/>
    </location>
</feature>
<dbReference type="AlphaFoldDB" id="D8TP14"/>
<keyword evidence="1" id="KW-0175">Coiled coil</keyword>
<evidence type="ECO:0000256" key="2">
    <source>
        <dbReference type="SAM" id="MobiDB-lite"/>
    </source>
</evidence>
<evidence type="ECO:0000313" key="4">
    <source>
        <dbReference type="Proteomes" id="UP000001058"/>
    </source>
</evidence>
<name>D8TP14_VOLCA</name>
<dbReference type="KEGG" id="vcn:VOLCADRAFT_116710"/>
<dbReference type="GeneID" id="9624119"/>
<proteinExistence type="predicted"/>
<accession>D8TP14</accession>
<feature type="coiled-coil region" evidence="1">
    <location>
        <begin position="110"/>
        <end position="144"/>
    </location>
</feature>
<evidence type="ECO:0000256" key="1">
    <source>
        <dbReference type="SAM" id="Coils"/>
    </source>
</evidence>
<keyword evidence="4" id="KW-1185">Reference proteome</keyword>
<dbReference type="RefSeq" id="XP_002948274.1">
    <property type="nucleotide sequence ID" value="XM_002948228.1"/>
</dbReference>
<evidence type="ECO:0000313" key="3">
    <source>
        <dbReference type="EMBL" id="EFJ50681.1"/>
    </source>
</evidence>
<organism evidence="4">
    <name type="scientific">Volvox carteri f. nagariensis</name>
    <dbReference type="NCBI Taxonomy" id="3068"/>
    <lineage>
        <taxon>Eukaryota</taxon>
        <taxon>Viridiplantae</taxon>
        <taxon>Chlorophyta</taxon>
        <taxon>core chlorophytes</taxon>
        <taxon>Chlorophyceae</taxon>
        <taxon>CS clade</taxon>
        <taxon>Chlamydomonadales</taxon>
        <taxon>Volvocaceae</taxon>
        <taxon>Volvox</taxon>
    </lineage>
</organism>
<feature type="compositionally biased region" description="Low complexity" evidence="2">
    <location>
        <begin position="61"/>
        <end position="74"/>
    </location>
</feature>
<gene>
    <name evidence="3" type="ORF">VOLCADRAFT_116710</name>
</gene>
<dbReference type="InParanoid" id="D8TP14"/>